<evidence type="ECO:0000313" key="10">
    <source>
        <dbReference type="Proteomes" id="UP001500457"/>
    </source>
</evidence>
<dbReference type="PANTHER" id="PTHR34979:SF1">
    <property type="entry name" value="INNER MEMBRANE PROTEIN YGAZ"/>
    <property type="match status" value="1"/>
</dbReference>
<feature type="transmembrane region" description="Helical" evidence="8">
    <location>
        <begin position="21"/>
        <end position="46"/>
    </location>
</feature>
<evidence type="ECO:0000256" key="7">
    <source>
        <dbReference type="ARBA" id="ARBA00023136"/>
    </source>
</evidence>
<keyword evidence="7 8" id="KW-0472">Membrane</keyword>
<comment type="caution">
    <text evidence="9">The sequence shown here is derived from an EMBL/GenBank/DDBJ whole genome shotgun (WGS) entry which is preliminary data.</text>
</comment>
<feature type="transmembrane region" description="Helical" evidence="8">
    <location>
        <begin position="52"/>
        <end position="82"/>
    </location>
</feature>
<name>A0ABP9F0I5_9PSEU</name>
<evidence type="ECO:0000256" key="6">
    <source>
        <dbReference type="ARBA" id="ARBA00022989"/>
    </source>
</evidence>
<protein>
    <submittedName>
        <fullName evidence="9">AzlC family ABC transporter permease</fullName>
    </submittedName>
</protein>
<evidence type="ECO:0000256" key="5">
    <source>
        <dbReference type="ARBA" id="ARBA00022692"/>
    </source>
</evidence>
<dbReference type="InterPro" id="IPR011606">
    <property type="entry name" value="Brnchd-chn_aa_trnsp_permease"/>
</dbReference>
<organism evidence="9 10">
    <name type="scientific">Actinomycetospora straminea</name>
    <dbReference type="NCBI Taxonomy" id="663607"/>
    <lineage>
        <taxon>Bacteria</taxon>
        <taxon>Bacillati</taxon>
        <taxon>Actinomycetota</taxon>
        <taxon>Actinomycetes</taxon>
        <taxon>Pseudonocardiales</taxon>
        <taxon>Pseudonocardiaceae</taxon>
        <taxon>Actinomycetospora</taxon>
    </lineage>
</organism>
<evidence type="ECO:0000256" key="2">
    <source>
        <dbReference type="ARBA" id="ARBA00010735"/>
    </source>
</evidence>
<evidence type="ECO:0000256" key="4">
    <source>
        <dbReference type="ARBA" id="ARBA00022475"/>
    </source>
</evidence>
<keyword evidence="6 8" id="KW-1133">Transmembrane helix</keyword>
<feature type="transmembrane region" description="Helical" evidence="8">
    <location>
        <begin position="166"/>
        <end position="184"/>
    </location>
</feature>
<dbReference type="EMBL" id="BAABHQ010000018">
    <property type="protein sequence ID" value="GAA4890177.1"/>
    <property type="molecule type" value="Genomic_DNA"/>
</dbReference>
<keyword evidence="3" id="KW-0813">Transport</keyword>
<comment type="subcellular location">
    <subcellularLocation>
        <location evidence="1">Cell membrane</location>
        <topology evidence="1">Multi-pass membrane protein</topology>
    </subcellularLocation>
</comment>
<dbReference type="RefSeq" id="WP_274234281.1">
    <property type="nucleotide sequence ID" value="NZ_BAABHQ010000018.1"/>
</dbReference>
<comment type="similarity">
    <text evidence="2">Belongs to the AzlC family.</text>
</comment>
<feature type="transmembrane region" description="Helical" evidence="8">
    <location>
        <begin position="103"/>
        <end position="125"/>
    </location>
</feature>
<evidence type="ECO:0000256" key="8">
    <source>
        <dbReference type="SAM" id="Phobius"/>
    </source>
</evidence>
<evidence type="ECO:0000256" key="1">
    <source>
        <dbReference type="ARBA" id="ARBA00004651"/>
    </source>
</evidence>
<evidence type="ECO:0000313" key="9">
    <source>
        <dbReference type="EMBL" id="GAA4890177.1"/>
    </source>
</evidence>
<keyword evidence="5 8" id="KW-0812">Transmembrane</keyword>
<feature type="transmembrane region" description="Helical" evidence="8">
    <location>
        <begin position="137"/>
        <end position="159"/>
    </location>
</feature>
<feature type="transmembrane region" description="Helical" evidence="8">
    <location>
        <begin position="190"/>
        <end position="221"/>
    </location>
</feature>
<accession>A0ABP9F0I5</accession>
<dbReference type="PANTHER" id="PTHR34979">
    <property type="entry name" value="INNER MEMBRANE PROTEIN YGAZ"/>
    <property type="match status" value="1"/>
</dbReference>
<evidence type="ECO:0000256" key="3">
    <source>
        <dbReference type="ARBA" id="ARBA00022448"/>
    </source>
</evidence>
<keyword evidence="10" id="KW-1185">Reference proteome</keyword>
<sequence length="234" mass="24012">MESTPSRGTEIAAAARDVGAVGAGMFLLGSSFGLLVVGSGLAWWWAPVFSGIVFAGSAEFLLVALAVVGTPLATVAVTTLLVNGRHVFYGLSFPLHRVRSRTGRAYAVFALIDEAWALATTRSAATLSGTRIVAGQVLLQACWVSGGVVGALAGNAFALDVPALDFVVTALFVVLATDAVRAGREATGPLLAVACALVARLVAPGEMLLVGMTLFVVALLVRYRLSARPEAADA</sequence>
<dbReference type="Proteomes" id="UP001500457">
    <property type="component" value="Unassembled WGS sequence"/>
</dbReference>
<proteinExistence type="inferred from homology"/>
<reference evidence="10" key="1">
    <citation type="journal article" date="2019" name="Int. J. Syst. Evol. Microbiol.">
        <title>The Global Catalogue of Microorganisms (GCM) 10K type strain sequencing project: providing services to taxonomists for standard genome sequencing and annotation.</title>
        <authorList>
            <consortium name="The Broad Institute Genomics Platform"/>
            <consortium name="The Broad Institute Genome Sequencing Center for Infectious Disease"/>
            <person name="Wu L."/>
            <person name="Ma J."/>
        </authorList>
    </citation>
    <scope>NUCLEOTIDE SEQUENCE [LARGE SCALE GENOMIC DNA]</scope>
    <source>
        <strain evidence="10">JCM 17983</strain>
    </source>
</reference>
<keyword evidence="4" id="KW-1003">Cell membrane</keyword>
<dbReference type="Pfam" id="PF03591">
    <property type="entry name" value="AzlC"/>
    <property type="match status" value="1"/>
</dbReference>
<gene>
    <name evidence="9" type="ORF">GCM10023203_49490</name>
</gene>